<dbReference type="EMBL" id="BLZH01000006">
    <property type="protein sequence ID" value="GFP56160.1"/>
    <property type="molecule type" value="Genomic_DNA"/>
</dbReference>
<evidence type="ECO:0000313" key="2">
    <source>
        <dbReference type="Proteomes" id="UP000517252"/>
    </source>
</evidence>
<proteinExistence type="predicted"/>
<reference evidence="1 2" key="1">
    <citation type="submission" date="2020-07" db="EMBL/GenBank/DDBJ databases">
        <title>Trichoderma asperellum IC-1 whole genome shotgun sequence.</title>
        <authorList>
            <person name="Kanamasa S."/>
            <person name="Takahashi H."/>
        </authorList>
    </citation>
    <scope>NUCLEOTIDE SEQUENCE [LARGE SCALE GENOMIC DNA]</scope>
    <source>
        <strain evidence="1 2">IC-1</strain>
    </source>
</reference>
<organism evidence="1 2">
    <name type="scientific">Trichoderma asperellum</name>
    <name type="common">Filamentous fungus</name>
    <dbReference type="NCBI Taxonomy" id="101201"/>
    <lineage>
        <taxon>Eukaryota</taxon>
        <taxon>Fungi</taxon>
        <taxon>Dikarya</taxon>
        <taxon>Ascomycota</taxon>
        <taxon>Pezizomycotina</taxon>
        <taxon>Sordariomycetes</taxon>
        <taxon>Hypocreomycetidae</taxon>
        <taxon>Hypocreales</taxon>
        <taxon>Hypocreaceae</taxon>
        <taxon>Trichoderma</taxon>
    </lineage>
</organism>
<protein>
    <submittedName>
        <fullName evidence="1">Uncharacterized protein</fullName>
    </submittedName>
</protein>
<comment type="caution">
    <text evidence="1">The sequence shown here is derived from an EMBL/GenBank/DDBJ whole genome shotgun (WGS) entry which is preliminary data.</text>
</comment>
<name>A0A6V8QUW7_TRIAP</name>
<sequence length="292" mass="31147">MAALLAALGWAMANAKKRLGSPSAPPAEGDQAREHADEEAACLKRNGEKGDDADFYCLQSYLDACFVCIVLDLLQGPALQFAFLIQQQSRESNSALLHMLTAECLDAGEATVRRSAAAVWAATLALVCSQQALVRCSLALQALQWTTFCAAAPPSVTRDSPQVGLTARPAPAEPLLVASADFAWPEIQRPSPAAVHSLTPSSFSVSIAFLCISIAIISSTVNRLHPHRSSAPECLFHHVVADCLYPFGPSHRYRPSNFPPPVQGLPSLLPSLVCRPFARPEVVDGPPLAFSP</sequence>
<dbReference type="Proteomes" id="UP000517252">
    <property type="component" value="Unassembled WGS sequence"/>
</dbReference>
<accession>A0A6V8QUW7</accession>
<gene>
    <name evidence="1" type="ORF">TASIC1_0006033000</name>
</gene>
<evidence type="ECO:0000313" key="1">
    <source>
        <dbReference type="EMBL" id="GFP56160.1"/>
    </source>
</evidence>
<dbReference type="AlphaFoldDB" id="A0A6V8QUW7"/>